<dbReference type="Gene3D" id="3.30.890.10">
    <property type="entry name" value="Methyl-cpg-binding Protein 2, Chain A"/>
    <property type="match status" value="2"/>
</dbReference>
<dbReference type="Proteomes" id="UP001497623">
    <property type="component" value="Unassembled WGS sequence"/>
</dbReference>
<proteinExistence type="predicted"/>
<protein>
    <recommendedName>
        <fullName evidence="1">MBD domain-containing protein</fullName>
    </recommendedName>
</protein>
<feature type="non-terminal residue" evidence="2">
    <location>
        <position position="378"/>
    </location>
</feature>
<keyword evidence="3" id="KW-1185">Reference proteome</keyword>
<dbReference type="InterPro" id="IPR001739">
    <property type="entry name" value="Methyl_CpG_DNA-bd"/>
</dbReference>
<dbReference type="InterPro" id="IPR016177">
    <property type="entry name" value="DNA-bd_dom_sf"/>
</dbReference>
<evidence type="ECO:0000313" key="3">
    <source>
        <dbReference type="Proteomes" id="UP001497623"/>
    </source>
</evidence>
<evidence type="ECO:0000313" key="2">
    <source>
        <dbReference type="EMBL" id="CAL4145478.1"/>
    </source>
</evidence>
<feature type="domain" description="MBD" evidence="1">
    <location>
        <begin position="196"/>
        <end position="269"/>
    </location>
</feature>
<feature type="non-terminal residue" evidence="2">
    <location>
        <position position="1"/>
    </location>
</feature>
<comment type="caution">
    <text evidence="2">The sequence shown here is derived from an EMBL/GenBank/DDBJ whole genome shotgun (WGS) entry which is preliminary data.</text>
</comment>
<evidence type="ECO:0000259" key="1">
    <source>
        <dbReference type="PROSITE" id="PS50982"/>
    </source>
</evidence>
<gene>
    <name evidence="2" type="ORF">MNOR_LOCUS29712</name>
</gene>
<dbReference type="SUPFAM" id="SSF54171">
    <property type="entry name" value="DNA-binding domain"/>
    <property type="match status" value="2"/>
</dbReference>
<dbReference type="GO" id="GO:0003677">
    <property type="term" value="F:DNA binding"/>
    <property type="evidence" value="ECO:0007669"/>
    <property type="project" value="InterPro"/>
</dbReference>
<dbReference type="AlphaFoldDB" id="A0AAV2RX71"/>
<dbReference type="Pfam" id="PF01429">
    <property type="entry name" value="MBD"/>
    <property type="match status" value="1"/>
</dbReference>
<reference evidence="2 3" key="1">
    <citation type="submission" date="2024-05" db="EMBL/GenBank/DDBJ databases">
        <authorList>
            <person name="Wallberg A."/>
        </authorList>
    </citation>
    <scope>NUCLEOTIDE SEQUENCE [LARGE SCALE GENOMIC DNA]</scope>
</reference>
<organism evidence="2 3">
    <name type="scientific">Meganyctiphanes norvegica</name>
    <name type="common">Northern krill</name>
    <name type="synonym">Thysanopoda norvegica</name>
    <dbReference type="NCBI Taxonomy" id="48144"/>
    <lineage>
        <taxon>Eukaryota</taxon>
        <taxon>Metazoa</taxon>
        <taxon>Ecdysozoa</taxon>
        <taxon>Arthropoda</taxon>
        <taxon>Crustacea</taxon>
        <taxon>Multicrustacea</taxon>
        <taxon>Malacostraca</taxon>
        <taxon>Eumalacostraca</taxon>
        <taxon>Eucarida</taxon>
        <taxon>Euphausiacea</taxon>
        <taxon>Euphausiidae</taxon>
        <taxon>Meganyctiphanes</taxon>
    </lineage>
</organism>
<name>A0AAV2RX71_MEGNR</name>
<dbReference type="EMBL" id="CAXKWB010034860">
    <property type="protein sequence ID" value="CAL4145478.1"/>
    <property type="molecule type" value="Genomic_DNA"/>
</dbReference>
<accession>A0AAV2RX71</accession>
<dbReference type="PROSITE" id="PS50982">
    <property type="entry name" value="MBD"/>
    <property type="match status" value="1"/>
</dbReference>
<sequence>NQLSSEVESNDEFECSECDFKCLIEIDMIEHSVLHQFPNKTVDDISSTIPGVSFIETVSKENYEFDNLGAKSNSEKETEPYKRLTDKPKINDLETYKSIVKTEPSLYKEISTAGNYCKNEFEETEIYFEESDHINIKHEAISYFSPHKNNEQVDFQQAKSSLGLIHSNTEHINGKRGIRHSYSQKISSYSRLTPFEVEVDNTGIYIPPGWMRKGFKRARWHKPQRKYDCYYFTESGKRITRKQEAYDYLIKNPCADVDIGKLSFSIQTIMNPERIVQKQRVEIEVNVNNTGIYIPPGWKRKVYKIDRQSKFEGKKIDYFCNYLTESGKKIKGKKGAEDYLIKNPCADVNIEKLNFRIHQRSMNQDQAIVVTFNELKRL</sequence>